<evidence type="ECO:0000313" key="2">
    <source>
        <dbReference type="EMBL" id="RLN28492.1"/>
    </source>
</evidence>
<keyword evidence="3" id="KW-1185">Reference proteome</keyword>
<reference evidence="3" key="1">
    <citation type="journal article" date="2019" name="Nat. Commun.">
        <title>The genome of broomcorn millet.</title>
        <authorList>
            <person name="Zou C."/>
            <person name="Miki D."/>
            <person name="Li D."/>
            <person name="Tang Q."/>
            <person name="Xiao L."/>
            <person name="Rajput S."/>
            <person name="Deng P."/>
            <person name="Jia W."/>
            <person name="Huang R."/>
            <person name="Zhang M."/>
            <person name="Sun Y."/>
            <person name="Hu J."/>
            <person name="Fu X."/>
            <person name="Schnable P.S."/>
            <person name="Li F."/>
            <person name="Zhang H."/>
            <person name="Feng B."/>
            <person name="Zhu X."/>
            <person name="Liu R."/>
            <person name="Schnable J.C."/>
            <person name="Zhu J.-K."/>
            <person name="Zhang H."/>
        </authorList>
    </citation>
    <scope>NUCLEOTIDE SEQUENCE [LARGE SCALE GENOMIC DNA]</scope>
</reference>
<evidence type="ECO:0000313" key="3">
    <source>
        <dbReference type="Proteomes" id="UP000275267"/>
    </source>
</evidence>
<organism evidence="2 3">
    <name type="scientific">Panicum miliaceum</name>
    <name type="common">Proso millet</name>
    <name type="synonym">Broomcorn millet</name>
    <dbReference type="NCBI Taxonomy" id="4540"/>
    <lineage>
        <taxon>Eukaryota</taxon>
        <taxon>Viridiplantae</taxon>
        <taxon>Streptophyta</taxon>
        <taxon>Embryophyta</taxon>
        <taxon>Tracheophyta</taxon>
        <taxon>Spermatophyta</taxon>
        <taxon>Magnoliopsida</taxon>
        <taxon>Liliopsida</taxon>
        <taxon>Poales</taxon>
        <taxon>Poaceae</taxon>
        <taxon>PACMAD clade</taxon>
        <taxon>Panicoideae</taxon>
        <taxon>Panicodae</taxon>
        <taxon>Paniceae</taxon>
        <taxon>Panicinae</taxon>
        <taxon>Panicum</taxon>
        <taxon>Panicum sect. Panicum</taxon>
    </lineage>
</organism>
<comment type="caution">
    <text evidence="2">The sequence shown here is derived from an EMBL/GenBank/DDBJ whole genome shotgun (WGS) entry which is preliminary data.</text>
</comment>
<protein>
    <recommendedName>
        <fullName evidence="1">KIB1-4 beta-propeller domain-containing protein</fullName>
    </recommendedName>
</protein>
<dbReference type="OrthoDB" id="692298at2759"/>
<name>A0A3L6SVJ8_PANMI</name>
<dbReference type="InterPro" id="IPR005174">
    <property type="entry name" value="KIB1-4_b-propeller"/>
</dbReference>
<dbReference type="Proteomes" id="UP000275267">
    <property type="component" value="Unassembled WGS sequence"/>
</dbReference>
<dbReference type="PANTHER" id="PTHR33110:SF110">
    <property type="entry name" value="OS11G0624400 PROTEIN"/>
    <property type="match status" value="1"/>
</dbReference>
<accession>A0A3L6SVJ8</accession>
<dbReference type="PANTHER" id="PTHR33110">
    <property type="entry name" value="F-BOX/KELCH-REPEAT PROTEIN-RELATED"/>
    <property type="match status" value="1"/>
</dbReference>
<feature type="domain" description="KIB1-4 beta-propeller" evidence="1">
    <location>
        <begin position="30"/>
        <end position="205"/>
    </location>
</feature>
<gene>
    <name evidence="2" type="ORF">C2845_PM05G28160</name>
</gene>
<proteinExistence type="predicted"/>
<dbReference type="EMBL" id="PQIB02000003">
    <property type="protein sequence ID" value="RLN28492.1"/>
    <property type="molecule type" value="Genomic_DNA"/>
</dbReference>
<dbReference type="Pfam" id="PF03478">
    <property type="entry name" value="Beta-prop_KIB1-4"/>
    <property type="match status" value="1"/>
</dbReference>
<evidence type="ECO:0000259" key="1">
    <source>
        <dbReference type="Pfam" id="PF03478"/>
    </source>
</evidence>
<sequence length="245" mass="27442">MPSTRYLVVSGGRLLMVHRSAFKKQIIYFAKVALCSLDTFSWSLSTHDRWRWYEDIAFSGGKVYALTGDEDLLAFDVGIDASTGNAVVSHVKRVIQSRLPRETTAKVRYLVSSRGGALLMVRRHFLSGETTVRFAVFRADLSSSRWVEVGTLGGEALFVGRPCSRAVRARGAVRDDQIFFLQDERAPLWAERTSSRPDHHAGVYDMWDGMITDILPRRLQCDGPAPTTWLFPDADADGLDSDHSE</sequence>
<dbReference type="AlphaFoldDB" id="A0A3L6SVJ8"/>